<keyword evidence="4" id="KW-1185">Reference proteome</keyword>
<comment type="similarity">
    <text evidence="1">Belongs to the 5'-AMP-activated protein kinase beta subunit family.</text>
</comment>
<dbReference type="EMBL" id="AP018694">
    <property type="protein sequence ID" value="BBE19147.1"/>
    <property type="molecule type" value="Genomic_DNA"/>
</dbReference>
<dbReference type="Proteomes" id="UP001193389">
    <property type="component" value="Chromosome"/>
</dbReference>
<protein>
    <submittedName>
        <fullName evidence="3">1,4-alpha-glucan branching enzyme</fullName>
    </submittedName>
</protein>
<dbReference type="PROSITE" id="PS51166">
    <property type="entry name" value="CBM20"/>
    <property type="match status" value="1"/>
</dbReference>
<dbReference type="PANTHER" id="PTHR10343">
    <property type="entry name" value="5'-AMP-ACTIVATED PROTEIN KINASE , BETA SUBUNIT"/>
    <property type="match status" value="1"/>
</dbReference>
<dbReference type="KEGG" id="anf:AQPE_3321"/>
<feature type="domain" description="CBM20" evidence="2">
    <location>
        <begin position="8"/>
        <end position="103"/>
    </location>
</feature>
<name>A0A5K7SCG3_9BACT</name>
<dbReference type="PANTHER" id="PTHR10343:SF84">
    <property type="entry name" value="5'-AMP-ACTIVATED PROTEIN KINASE SUBUNIT BETA-1"/>
    <property type="match status" value="1"/>
</dbReference>
<accession>A0A5K7SCG3</accession>
<gene>
    <name evidence="3" type="ORF">AQPE_3321</name>
</gene>
<evidence type="ECO:0000259" key="2">
    <source>
        <dbReference type="PROSITE" id="PS51166"/>
    </source>
</evidence>
<sequence length="103" mass="11453">MSFKKQFLKSKPVCKVSFRLDAAEASGAKKVQLLGDFNNWDKSAEPMTALKSNDFTATLELEAGKEFQFRYLIDGTEWKNDSQADSFVANSFGEENSVVSTIA</sequence>
<proteinExistence type="inferred from homology"/>
<dbReference type="InterPro" id="IPR014756">
    <property type="entry name" value="Ig_E-set"/>
</dbReference>
<organism evidence="3 4">
    <name type="scientific">Aquipluma nitroreducens</name>
    <dbReference type="NCBI Taxonomy" id="2010828"/>
    <lineage>
        <taxon>Bacteria</taxon>
        <taxon>Pseudomonadati</taxon>
        <taxon>Bacteroidota</taxon>
        <taxon>Bacteroidia</taxon>
        <taxon>Marinilabiliales</taxon>
        <taxon>Prolixibacteraceae</taxon>
        <taxon>Aquipluma</taxon>
    </lineage>
</organism>
<evidence type="ECO:0000256" key="1">
    <source>
        <dbReference type="ARBA" id="ARBA00010926"/>
    </source>
</evidence>
<dbReference type="InterPro" id="IPR013783">
    <property type="entry name" value="Ig-like_fold"/>
</dbReference>
<evidence type="ECO:0000313" key="4">
    <source>
        <dbReference type="Proteomes" id="UP001193389"/>
    </source>
</evidence>
<dbReference type="RefSeq" id="WP_318347419.1">
    <property type="nucleotide sequence ID" value="NZ_AP018694.1"/>
</dbReference>
<dbReference type="Gene3D" id="2.60.40.10">
    <property type="entry name" value="Immunoglobulins"/>
    <property type="match status" value="1"/>
</dbReference>
<reference evidence="3" key="1">
    <citation type="journal article" date="2020" name="Int. J. Syst. Evol. Microbiol.">
        <title>Aquipluma nitroreducens gen. nov. sp. nov., a novel facultatively anaerobic bacterium isolated from a freshwater lake.</title>
        <authorList>
            <person name="Watanabe M."/>
            <person name="Kojima H."/>
            <person name="Fukui M."/>
        </authorList>
    </citation>
    <scope>NUCLEOTIDE SEQUENCE</scope>
    <source>
        <strain evidence="3">MeG22</strain>
    </source>
</reference>
<dbReference type="AlphaFoldDB" id="A0A5K7SCG3"/>
<evidence type="ECO:0000313" key="3">
    <source>
        <dbReference type="EMBL" id="BBE19147.1"/>
    </source>
</evidence>
<dbReference type="GO" id="GO:2001070">
    <property type="term" value="F:starch binding"/>
    <property type="evidence" value="ECO:0007669"/>
    <property type="project" value="InterPro"/>
</dbReference>
<dbReference type="SUPFAM" id="SSF81296">
    <property type="entry name" value="E set domains"/>
    <property type="match status" value="1"/>
</dbReference>
<dbReference type="CDD" id="cd07184">
    <property type="entry name" value="E_set_Isoamylase_like_N"/>
    <property type="match status" value="1"/>
</dbReference>
<dbReference type="InterPro" id="IPR032640">
    <property type="entry name" value="AMPK1_CBM"/>
</dbReference>
<dbReference type="Pfam" id="PF16561">
    <property type="entry name" value="AMPK1_CBM"/>
    <property type="match status" value="1"/>
</dbReference>
<dbReference type="InterPro" id="IPR002044">
    <property type="entry name" value="CBM20"/>
</dbReference>
<dbReference type="InterPro" id="IPR050827">
    <property type="entry name" value="CRP1_MDG1_kinase"/>
</dbReference>